<dbReference type="InterPro" id="IPR012337">
    <property type="entry name" value="RNaseH-like_sf"/>
</dbReference>
<keyword evidence="3" id="KW-1185">Reference proteome</keyword>
<dbReference type="PANTHER" id="PTHR46564:SF1">
    <property type="entry name" value="TRANSPOSASE"/>
    <property type="match status" value="1"/>
</dbReference>
<dbReference type="InterPro" id="IPR036397">
    <property type="entry name" value="RNaseH_sf"/>
</dbReference>
<dbReference type="NCBIfam" id="NF033545">
    <property type="entry name" value="transpos_IS630"/>
    <property type="match status" value="1"/>
</dbReference>
<dbReference type="OMA" id="MYTVKQT"/>
<dbReference type="SUPFAM" id="SSF53098">
    <property type="entry name" value="Ribonuclease H-like"/>
    <property type="match status" value="1"/>
</dbReference>
<dbReference type="Gene3D" id="3.30.420.10">
    <property type="entry name" value="Ribonuclease H-like superfamily/Ribonuclease H"/>
    <property type="match status" value="1"/>
</dbReference>
<sequence>MAPNLAPSKHELIYDMIHSGELSITKMAQAAGCNKSTISRISSNIKMFGSVKAPPNKGGRPRSITPVMLEALCDHLIEKPALYLDEMVIFLWDEFALQATKSSVSRALKSKGWSKKTARVKARERNLDLRDEYHHFISDFKSYHLVYVDESGCDKRIGFRRTGWSPLGTAPVQVSKFHRDQRYQILPAYAQDGIVLSRVFQGSTDASVFGDFIEQLLQHCGKWPEPKSVLVMDNASFHHSDRIKQICSEAGVKLVYLPPYSPDLNPIEEYFAELKAFIRRNWQSYEENPAQGFDKFLEWCVDVVGAREKSAEGHFRHSGLAVEVQPTAAAEFRTNLTG</sequence>
<dbReference type="EMBL" id="LHQR01000054">
    <property type="protein sequence ID" value="KXG49438.1"/>
    <property type="molecule type" value="Genomic_DNA"/>
</dbReference>
<dbReference type="PANTHER" id="PTHR46564">
    <property type="entry name" value="TRANSPOSASE"/>
    <property type="match status" value="1"/>
</dbReference>
<dbReference type="Pfam" id="PF13358">
    <property type="entry name" value="DDE_3"/>
    <property type="match status" value="1"/>
</dbReference>
<dbReference type="InterPro" id="IPR047655">
    <property type="entry name" value="Transpos_IS630-like"/>
</dbReference>
<dbReference type="RefSeq" id="XP_040647974.1">
    <property type="nucleotide sequence ID" value="XM_040797323.1"/>
</dbReference>
<proteinExistence type="predicted"/>
<dbReference type="Proteomes" id="UP000070168">
    <property type="component" value="Unassembled WGS sequence"/>
</dbReference>
<dbReference type="GeneID" id="63712623"/>
<protein>
    <recommendedName>
        <fullName evidence="1">Tc1-like transposase DDE domain-containing protein</fullName>
    </recommendedName>
</protein>
<name>A0A135LKJ0_PENPA</name>
<evidence type="ECO:0000313" key="3">
    <source>
        <dbReference type="Proteomes" id="UP000070168"/>
    </source>
</evidence>
<dbReference type="AlphaFoldDB" id="A0A135LKJ0"/>
<dbReference type="STRING" id="5078.A0A135LKJ0"/>
<dbReference type="SUPFAM" id="SSF46689">
    <property type="entry name" value="Homeodomain-like"/>
    <property type="match status" value="1"/>
</dbReference>
<dbReference type="InterPro" id="IPR038717">
    <property type="entry name" value="Tc1-like_DDE_dom"/>
</dbReference>
<organism evidence="2 3">
    <name type="scientific">Penicillium patulum</name>
    <name type="common">Penicillium griseofulvum</name>
    <dbReference type="NCBI Taxonomy" id="5078"/>
    <lineage>
        <taxon>Eukaryota</taxon>
        <taxon>Fungi</taxon>
        <taxon>Dikarya</taxon>
        <taxon>Ascomycota</taxon>
        <taxon>Pezizomycotina</taxon>
        <taxon>Eurotiomycetes</taxon>
        <taxon>Eurotiomycetidae</taxon>
        <taxon>Eurotiales</taxon>
        <taxon>Aspergillaceae</taxon>
        <taxon>Penicillium</taxon>
    </lineage>
</organism>
<feature type="domain" description="Tc1-like transposase DDE" evidence="1">
    <location>
        <begin position="145"/>
        <end position="284"/>
    </location>
</feature>
<gene>
    <name evidence="2" type="ORF">PGRI_096100</name>
</gene>
<evidence type="ECO:0000259" key="1">
    <source>
        <dbReference type="Pfam" id="PF13358"/>
    </source>
</evidence>
<dbReference type="OrthoDB" id="5379619at2759"/>
<dbReference type="GO" id="GO:0003676">
    <property type="term" value="F:nucleic acid binding"/>
    <property type="evidence" value="ECO:0007669"/>
    <property type="project" value="InterPro"/>
</dbReference>
<accession>A0A135LKJ0</accession>
<comment type="caution">
    <text evidence="2">The sequence shown here is derived from an EMBL/GenBank/DDBJ whole genome shotgun (WGS) entry which is preliminary data.</text>
</comment>
<dbReference type="InterPro" id="IPR009057">
    <property type="entry name" value="Homeodomain-like_sf"/>
</dbReference>
<evidence type="ECO:0000313" key="2">
    <source>
        <dbReference type="EMBL" id="KXG49438.1"/>
    </source>
</evidence>
<reference evidence="2 3" key="1">
    <citation type="journal article" date="2016" name="BMC Genomics">
        <title>Genome sequencing and secondary metabolism of the postharvest pathogen Penicillium griseofulvum.</title>
        <authorList>
            <person name="Banani H."/>
            <person name="Marcet-Houben M."/>
            <person name="Ballester A.R."/>
            <person name="Abbruscato P."/>
            <person name="Gonzalez-Candelas L."/>
            <person name="Gabaldon T."/>
            <person name="Spadaro D."/>
        </authorList>
    </citation>
    <scope>NUCLEOTIDE SEQUENCE [LARGE SCALE GENOMIC DNA]</scope>
    <source>
        <strain evidence="2 3">PG3</strain>
    </source>
</reference>